<evidence type="ECO:0008006" key="5">
    <source>
        <dbReference type="Google" id="ProtNLM"/>
    </source>
</evidence>
<gene>
    <name evidence="3" type="ORF">BT96DRAFT_960735</name>
</gene>
<name>A0A6A4GII6_9AGAR</name>
<accession>A0A6A4GII6</accession>
<evidence type="ECO:0000256" key="2">
    <source>
        <dbReference type="SAM" id="MobiDB-lite"/>
    </source>
</evidence>
<evidence type="ECO:0000313" key="4">
    <source>
        <dbReference type="Proteomes" id="UP000799118"/>
    </source>
</evidence>
<sequence length="815" mass="94163">MFVLERIQIITCNCRPAPLQLLRRGLFGCAPINPSLAVELQVLSLVTGLFLRLSPNNTAVSDTLVDFLKDRGYVMKGEDPLRKRFSNALHWYNVLQDRASYFLDQMIEVGREEILREDDEEPEPPAEDSRQNEEDRLPGEGSVPLLRPSEYLRARCPICFGGKVSASSQLNAFACIDAVFTQKNNKHATRDPPHEHPKSVFIPESEVRLWEDFVAEVRPPKAKKDENAQSAKDDFCEGPLRVPNSVLDACENSFTAADGTRQKASTQFFDSTGLMGMLCRHDRVLWLVNMTSPGEHQHYVFTLIERLFNHLPPWFTVGLLYDVACSTHRSCVKWDFLRPFLSRITFAISVFHAYGHAWPCQCIYHPQKCKGFGLTDGEGCERFWHSICMLVAYLRVCGHYQRLYTLDRQIHHADKQSLGGLGEWVARKWRHAKKKREEANREVLKSERAPDFLRAQWSEQVAAQTKPVARQSKNAGKKAIEEAVRMRSVIDTLEARITRLEEVACDLNESPYLMTEAQEKLPGLTKELKDKKRSLSHMERALGVEQMRTYRHLASSAFISLRMNARAMKIRLRDRLRARKFERDRVERAVRRQQYNERKVQGHTEDSVKRREPGIVKLAKKVCPRNAVAPEPIPLKELFGLDVDDAIWQDVGLDDSTDMGLRRIRKGIKGILERDRCDEELQRLRRERRSLMEWMEEEWSDADLLYHLSQRKAELIQLCVQWRKAMQDMPEDVRLLQWAPPVKELDAMERDLDCEVWGENYEPVEEDSCEEACMSEESDVEESDVEELDPGLLERLDALEVADWAEVELNGDFVI</sequence>
<dbReference type="PANTHER" id="PTHR33096:SF1">
    <property type="entry name" value="CXC1-LIKE CYSTEINE CLUSTER ASSOCIATED WITH KDZ TRANSPOSASES DOMAIN-CONTAINING PROTEIN"/>
    <property type="match status" value="1"/>
</dbReference>
<proteinExistence type="predicted"/>
<feature type="compositionally biased region" description="Acidic residues" evidence="2">
    <location>
        <begin position="115"/>
        <end position="126"/>
    </location>
</feature>
<protein>
    <recommendedName>
        <fullName evidence="5">CxC1-like cysteine cluster associated with KDZ transposases domain-containing protein</fullName>
    </recommendedName>
</protein>
<keyword evidence="1" id="KW-0175">Coiled coil</keyword>
<feature type="compositionally biased region" description="Basic and acidic residues" evidence="2">
    <location>
        <begin position="127"/>
        <end position="138"/>
    </location>
</feature>
<dbReference type="Pfam" id="PF18758">
    <property type="entry name" value="KDZ"/>
    <property type="match status" value="1"/>
</dbReference>
<dbReference type="OrthoDB" id="3237105at2759"/>
<evidence type="ECO:0000313" key="3">
    <source>
        <dbReference type="EMBL" id="KAE9385482.1"/>
    </source>
</evidence>
<dbReference type="InterPro" id="IPR040521">
    <property type="entry name" value="KDZ"/>
</dbReference>
<dbReference type="EMBL" id="ML769980">
    <property type="protein sequence ID" value="KAE9385482.1"/>
    <property type="molecule type" value="Genomic_DNA"/>
</dbReference>
<keyword evidence="4" id="KW-1185">Reference proteome</keyword>
<organism evidence="3 4">
    <name type="scientific">Gymnopus androsaceus JB14</name>
    <dbReference type="NCBI Taxonomy" id="1447944"/>
    <lineage>
        <taxon>Eukaryota</taxon>
        <taxon>Fungi</taxon>
        <taxon>Dikarya</taxon>
        <taxon>Basidiomycota</taxon>
        <taxon>Agaricomycotina</taxon>
        <taxon>Agaricomycetes</taxon>
        <taxon>Agaricomycetidae</taxon>
        <taxon>Agaricales</taxon>
        <taxon>Marasmiineae</taxon>
        <taxon>Omphalotaceae</taxon>
        <taxon>Gymnopus</taxon>
    </lineage>
</organism>
<feature type="coiled-coil region" evidence="1">
    <location>
        <begin position="483"/>
        <end position="534"/>
    </location>
</feature>
<feature type="region of interest" description="Disordered" evidence="2">
    <location>
        <begin position="113"/>
        <end position="144"/>
    </location>
</feature>
<reference evidence="3" key="1">
    <citation type="journal article" date="2019" name="Environ. Microbiol.">
        <title>Fungal ecological strategies reflected in gene transcription - a case study of two litter decomposers.</title>
        <authorList>
            <person name="Barbi F."/>
            <person name="Kohler A."/>
            <person name="Barry K."/>
            <person name="Baskaran P."/>
            <person name="Daum C."/>
            <person name="Fauchery L."/>
            <person name="Ihrmark K."/>
            <person name="Kuo A."/>
            <person name="LaButti K."/>
            <person name="Lipzen A."/>
            <person name="Morin E."/>
            <person name="Grigoriev I.V."/>
            <person name="Henrissat B."/>
            <person name="Lindahl B."/>
            <person name="Martin F."/>
        </authorList>
    </citation>
    <scope>NUCLEOTIDE SEQUENCE</scope>
    <source>
        <strain evidence="3">JB14</strain>
    </source>
</reference>
<dbReference type="PANTHER" id="PTHR33096">
    <property type="entry name" value="CXC2 DOMAIN-CONTAINING PROTEIN"/>
    <property type="match status" value="1"/>
</dbReference>
<dbReference type="AlphaFoldDB" id="A0A6A4GII6"/>
<evidence type="ECO:0000256" key="1">
    <source>
        <dbReference type="SAM" id="Coils"/>
    </source>
</evidence>
<dbReference type="Proteomes" id="UP000799118">
    <property type="component" value="Unassembled WGS sequence"/>
</dbReference>